<name>A0A158SYV8_HAEIF</name>
<evidence type="ECO:0000313" key="2">
    <source>
        <dbReference type="Proteomes" id="UP000050700"/>
    </source>
</evidence>
<organism evidence="1 2">
    <name type="scientific">Haemophilus influenzae</name>
    <dbReference type="NCBI Taxonomy" id="727"/>
    <lineage>
        <taxon>Bacteria</taxon>
        <taxon>Pseudomonadati</taxon>
        <taxon>Pseudomonadota</taxon>
        <taxon>Gammaproteobacteria</taxon>
        <taxon>Pasteurellales</taxon>
        <taxon>Pasteurellaceae</taxon>
        <taxon>Haemophilus</taxon>
    </lineage>
</organism>
<reference evidence="1 2" key="1">
    <citation type="submission" date="2014-05" db="EMBL/GenBank/DDBJ databases">
        <title>Methylome analysis of the phasevarions of Haemophilus influenzae.</title>
        <authorList>
            <person name="Atack J.M."/>
            <person name="Fox K.L."/>
            <person name="Power P.M."/>
            <person name="Clark T."/>
            <person name="Jurcisek J."/>
            <person name="Korlach J."/>
            <person name="Bakaletz L.O."/>
            <person name="Jennings M.P."/>
        </authorList>
    </citation>
    <scope>NUCLEOTIDE SEQUENCE [LARGE SCALE GENOMIC DNA]</scope>
    <source>
        <strain evidence="1 2">1209</strain>
    </source>
</reference>
<sequence>METGVIGSKDFVKMRSFSLKILCVKWKVINNFIFAQSYQVSKNSFMTDYL</sequence>
<proteinExistence type="predicted"/>
<dbReference type="Proteomes" id="UP000050700">
    <property type="component" value="Unassembled WGS sequence"/>
</dbReference>
<dbReference type="AlphaFoldDB" id="A0A158SYV8"/>
<protein>
    <submittedName>
        <fullName evidence="1">Uncharacterized protein</fullName>
    </submittedName>
</protein>
<accession>A0A158SYV8</accession>
<dbReference type="PATRIC" id="fig|727.582.peg.1536"/>
<gene>
    <name evidence="1" type="ORF">NTHI1209_01692</name>
</gene>
<evidence type="ECO:0000313" key="1">
    <source>
        <dbReference type="EMBL" id="KIS36052.1"/>
    </source>
</evidence>
<comment type="caution">
    <text evidence="1">The sequence shown here is derived from an EMBL/GenBank/DDBJ whole genome shotgun (WGS) entry which is preliminary data.</text>
</comment>
<dbReference type="EMBL" id="JMQP01000002">
    <property type="protein sequence ID" value="KIS36052.1"/>
    <property type="molecule type" value="Genomic_DNA"/>
</dbReference>